<sequence>MYIFIMLSQIISKPNVYRQSGYVFYRQFTNRGPLSLLSPTTPTTPPPTTSSSSSSPSVQPPSSSSSSSSSSNVTTSIFPSTTTRTTTSTITPPTFFQTKPLPTNTIIKFVPQEEAWIVERMGKFHRILPPGLAILAPIIDKISYVQNLKEMALELPLQNAITLDNVKIKLNGIIYIKIIDPYKASYGIDDYKYSILKLIESRLNLQIGKLELSKILKNRELLNDLIIKIINDAAKENWGIECVRFEIKDIIPPQNIVDNYIDKFIKLQ</sequence>
<reference evidence="4 5" key="1">
    <citation type="journal article" date="2009" name="Genome Res.">
        <title>Comparative genomics of the fungal pathogens Candida dubliniensis and Candida albicans.</title>
        <authorList>
            <person name="Jackson A.P."/>
            <person name="Gamble J.A."/>
            <person name="Yeomans T."/>
            <person name="Moran G.P."/>
            <person name="Saunders D."/>
            <person name="Harris D."/>
            <person name="Aslett M."/>
            <person name="Barrell J.F."/>
            <person name="Butler G."/>
            <person name="Citiulo F."/>
            <person name="Coleman D.C."/>
            <person name="de Groot P.W.J."/>
            <person name="Goodwin T.J."/>
            <person name="Quail M.A."/>
            <person name="McQuillan J."/>
            <person name="Munro C.A."/>
            <person name="Pain A."/>
            <person name="Poulter R.T."/>
            <person name="Rajandream M.A."/>
            <person name="Renauld H."/>
            <person name="Spiering M.J."/>
            <person name="Tivey A."/>
            <person name="Gow N.A.R."/>
            <person name="Barrell B."/>
            <person name="Sullivan D.J."/>
            <person name="Berriman M."/>
        </authorList>
    </citation>
    <scope>NUCLEOTIDE SEQUENCE [LARGE SCALE GENOMIC DNA]</scope>
    <source>
        <strain evidence="5">CD36 / ATCC MYA-646 / CBS 7987 / NCPF 3949 / NRRL Y-17841</strain>
    </source>
</reference>
<evidence type="ECO:0000313" key="5">
    <source>
        <dbReference type="Proteomes" id="UP000002605"/>
    </source>
</evidence>
<dbReference type="PANTHER" id="PTHR43327:SF10">
    <property type="entry name" value="STOMATIN-LIKE PROTEIN 2, MITOCHONDRIAL"/>
    <property type="match status" value="1"/>
</dbReference>
<dbReference type="SMART" id="SM00244">
    <property type="entry name" value="PHB"/>
    <property type="match status" value="1"/>
</dbReference>
<dbReference type="GO" id="GO:0005739">
    <property type="term" value="C:mitochondrion"/>
    <property type="evidence" value="ECO:0007669"/>
    <property type="project" value="TreeGrafter"/>
</dbReference>
<evidence type="ECO:0000259" key="2">
    <source>
        <dbReference type="SMART" id="SM00244"/>
    </source>
</evidence>
<accession>B9WCI9</accession>
<proteinExistence type="predicted"/>
<evidence type="ECO:0000313" key="4">
    <source>
        <dbReference type="EMBL" id="CAX44111.1"/>
    </source>
</evidence>
<feature type="region of interest" description="Disordered" evidence="1">
    <location>
        <begin position="35"/>
        <end position="95"/>
    </location>
</feature>
<gene>
    <name evidence="4" type="primary">SLP2</name>
    <name evidence="3" type="ordered locus">Cd36_23330</name>
    <name evidence="4" type="ORF">CD36_23330</name>
</gene>
<dbReference type="GeneID" id="8046344"/>
<protein>
    <submittedName>
        <fullName evidence="4">Stomatin family protein, putative</fullName>
    </submittedName>
</protein>
<dbReference type="KEGG" id="cdu:CD36_23330"/>
<dbReference type="InterPro" id="IPR036013">
    <property type="entry name" value="Band_7/SPFH_dom_sf"/>
</dbReference>
<evidence type="ECO:0000313" key="3">
    <source>
        <dbReference type="CGD" id="CAL0000170130"/>
    </source>
</evidence>
<dbReference type="Gene3D" id="3.30.479.30">
    <property type="entry name" value="Band 7 domain"/>
    <property type="match status" value="1"/>
</dbReference>
<dbReference type="AlphaFoldDB" id="B9WCI9"/>
<dbReference type="Pfam" id="PF01145">
    <property type="entry name" value="Band_7"/>
    <property type="match status" value="1"/>
</dbReference>
<dbReference type="OrthoDB" id="434619at2759"/>
<feature type="domain" description="Band 7" evidence="2">
    <location>
        <begin position="105"/>
        <end position="264"/>
    </location>
</feature>
<dbReference type="Proteomes" id="UP000002605">
    <property type="component" value="Chromosome 2"/>
</dbReference>
<dbReference type="InterPro" id="IPR001107">
    <property type="entry name" value="Band_7"/>
</dbReference>
<dbReference type="PANTHER" id="PTHR43327">
    <property type="entry name" value="STOMATIN-LIKE PROTEIN 2, MITOCHONDRIAL"/>
    <property type="match status" value="1"/>
</dbReference>
<name>B9WCI9_CANDC</name>
<dbReference type="GO" id="GO:0007005">
    <property type="term" value="P:mitochondrion organization"/>
    <property type="evidence" value="ECO:0007669"/>
    <property type="project" value="TreeGrafter"/>
</dbReference>
<organism evidence="4 5">
    <name type="scientific">Candida dubliniensis (strain CD36 / ATCC MYA-646 / CBS 7987 / NCPF 3949 / NRRL Y-17841)</name>
    <name type="common">Yeast</name>
    <dbReference type="NCBI Taxonomy" id="573826"/>
    <lineage>
        <taxon>Eukaryota</taxon>
        <taxon>Fungi</taxon>
        <taxon>Dikarya</taxon>
        <taxon>Ascomycota</taxon>
        <taxon>Saccharomycotina</taxon>
        <taxon>Pichiomycetes</taxon>
        <taxon>Debaryomycetaceae</taxon>
        <taxon>Candida/Lodderomyces clade</taxon>
        <taxon>Candida</taxon>
    </lineage>
</organism>
<feature type="compositionally biased region" description="Low complexity" evidence="1">
    <location>
        <begin position="49"/>
        <end position="95"/>
    </location>
</feature>
<dbReference type="CDD" id="cd08829">
    <property type="entry name" value="SPFH_paraslipin"/>
    <property type="match status" value="1"/>
</dbReference>
<dbReference type="eggNOG" id="KOG2620">
    <property type="taxonomic scope" value="Eukaryota"/>
</dbReference>
<keyword evidence="5" id="KW-1185">Reference proteome</keyword>
<dbReference type="SUPFAM" id="SSF117892">
    <property type="entry name" value="Band 7/SPFH domain"/>
    <property type="match status" value="1"/>
</dbReference>
<dbReference type="InterPro" id="IPR050710">
    <property type="entry name" value="Band7/mec-2_domain"/>
</dbReference>
<evidence type="ECO:0000256" key="1">
    <source>
        <dbReference type="SAM" id="MobiDB-lite"/>
    </source>
</evidence>
<dbReference type="RefSeq" id="XP_002418806.1">
    <property type="nucleotide sequence ID" value="XM_002418761.1"/>
</dbReference>
<dbReference type="HOGENOM" id="CLU_1057666_0_0_1"/>
<dbReference type="GO" id="GO:0016020">
    <property type="term" value="C:membrane"/>
    <property type="evidence" value="ECO:0007669"/>
    <property type="project" value="InterPro"/>
</dbReference>
<dbReference type="CGD" id="CAL0000170130">
    <property type="gene designation" value="Cd36_23330"/>
</dbReference>
<dbReference type="PRINTS" id="PR00721">
    <property type="entry name" value="STOMATIN"/>
</dbReference>
<dbReference type="EMBL" id="FM992689">
    <property type="protein sequence ID" value="CAX44111.1"/>
    <property type="molecule type" value="Genomic_DNA"/>
</dbReference>
<dbReference type="InterPro" id="IPR001972">
    <property type="entry name" value="Stomatin_HflK_fam"/>
</dbReference>
<dbReference type="VEuPathDB" id="FungiDB:CD36_23330"/>